<dbReference type="RefSeq" id="WP_212785893.1">
    <property type="nucleotide sequence ID" value="NZ_AP019536.1"/>
</dbReference>
<dbReference type="NCBIfam" id="TIGR01844">
    <property type="entry name" value="type_I_sec_TolC"/>
    <property type="match status" value="1"/>
</dbReference>
<evidence type="ECO:0000256" key="2">
    <source>
        <dbReference type="ARBA" id="ARBA00007613"/>
    </source>
</evidence>
<evidence type="ECO:0000256" key="7">
    <source>
        <dbReference type="ARBA" id="ARBA00023237"/>
    </source>
</evidence>
<proteinExistence type="inferred from homology"/>
<dbReference type="SUPFAM" id="SSF56954">
    <property type="entry name" value="Outer membrane efflux proteins (OEP)"/>
    <property type="match status" value="1"/>
</dbReference>
<keyword evidence="4" id="KW-1134">Transmembrane beta strand</keyword>
<comment type="subcellular location">
    <subcellularLocation>
        <location evidence="1">Cell outer membrane</location>
    </subcellularLocation>
</comment>
<dbReference type="InterPro" id="IPR003423">
    <property type="entry name" value="OMP_efflux"/>
</dbReference>
<dbReference type="InterPro" id="IPR010130">
    <property type="entry name" value="T1SS_OMP_TolC"/>
</dbReference>
<sequence>MRLKPYLLATLLAAAGSAQAADLLETFHAAQANDPVFAAARAARQAGLEKLPQGRSLLLPNLNLGANSTLNDQTVQYRGAFPFPGGNQRYNSHGYNVNLTQPLFRQQNWLAYTESELQVAQAEAQFLLAEQDLILRVAQAYFDVLIAQDSVRLAEAQKTAIAEQLEQAKRNFEVGSATITDTHEAQARYDLTSAQEIAAQNDLEIKRRALQQLLNAMPKELKPLGKEFKLEAPQPADMEKWVGDAESNNPQLAIAKAAAEIADKEVARNRGGHYPTVDLVANYSKTYANGGTFGVGSDVTGKSVGVQLNVPLFQGGVVNSRWREAEANRDRAKEELENARRTVATQTRQAYLGVVSGIAQVKALQQALTSSESVLEASKLGQEVGVRTNLDVLNAQQQLYATRRDLYQAEYNYLVSHLRLKAAAGSLGEEDVDRVNRALH</sequence>
<feature type="coiled-coil region" evidence="8">
    <location>
        <begin position="322"/>
        <end position="349"/>
    </location>
</feature>
<comment type="similarity">
    <text evidence="2">Belongs to the outer membrane factor (OMF) (TC 1.B.17) family.</text>
</comment>
<keyword evidence="6" id="KW-0472">Membrane</keyword>
<reference evidence="10 11" key="1">
    <citation type="submission" date="2019-03" db="EMBL/GenBank/DDBJ databases">
        <title>Complete genome sequence of Ferrigenium kumadai strain An22, a microaerophilic iron-oxidizing bacterium isolated from a paddy field soil.</title>
        <authorList>
            <person name="Watanabe T."/>
            <person name="Asakawa S."/>
        </authorList>
    </citation>
    <scope>NUCLEOTIDE SEQUENCE [LARGE SCALE GENOMIC DNA]</scope>
    <source>
        <strain evidence="10 11">An22</strain>
    </source>
</reference>
<keyword evidence="8" id="KW-0175">Coiled coil</keyword>
<dbReference type="KEGG" id="fku:FGKAn22_23620"/>
<feature type="chain" id="PRO_5042940701" evidence="9">
    <location>
        <begin position="21"/>
        <end position="440"/>
    </location>
</feature>
<dbReference type="Proteomes" id="UP001319121">
    <property type="component" value="Chromosome"/>
</dbReference>
<gene>
    <name evidence="10" type="ORF">FGKAn22_23620</name>
</gene>
<dbReference type="GO" id="GO:0009279">
    <property type="term" value="C:cell outer membrane"/>
    <property type="evidence" value="ECO:0007669"/>
    <property type="project" value="UniProtKB-SubCell"/>
</dbReference>
<accession>A0AAN1W0P7</accession>
<dbReference type="PANTHER" id="PTHR30026">
    <property type="entry name" value="OUTER MEMBRANE PROTEIN TOLC"/>
    <property type="match status" value="1"/>
</dbReference>
<dbReference type="Gene3D" id="1.20.1600.10">
    <property type="entry name" value="Outer membrane efflux proteins (OEP)"/>
    <property type="match status" value="1"/>
</dbReference>
<keyword evidence="3" id="KW-0813">Transport</keyword>
<evidence type="ECO:0000256" key="5">
    <source>
        <dbReference type="ARBA" id="ARBA00022692"/>
    </source>
</evidence>
<keyword evidence="9" id="KW-0732">Signal</keyword>
<evidence type="ECO:0000256" key="8">
    <source>
        <dbReference type="SAM" id="Coils"/>
    </source>
</evidence>
<evidence type="ECO:0000256" key="1">
    <source>
        <dbReference type="ARBA" id="ARBA00004442"/>
    </source>
</evidence>
<feature type="signal peptide" evidence="9">
    <location>
        <begin position="1"/>
        <end position="20"/>
    </location>
</feature>
<keyword evidence="11" id="KW-1185">Reference proteome</keyword>
<dbReference type="GO" id="GO:0015562">
    <property type="term" value="F:efflux transmembrane transporter activity"/>
    <property type="evidence" value="ECO:0007669"/>
    <property type="project" value="InterPro"/>
</dbReference>
<evidence type="ECO:0000256" key="9">
    <source>
        <dbReference type="SAM" id="SignalP"/>
    </source>
</evidence>
<dbReference type="InterPro" id="IPR051906">
    <property type="entry name" value="TolC-like"/>
</dbReference>
<keyword evidence="5" id="KW-0812">Transmembrane</keyword>
<protein>
    <submittedName>
        <fullName evidence="10">Outer membrane protein</fullName>
    </submittedName>
</protein>
<dbReference type="GO" id="GO:1990281">
    <property type="term" value="C:efflux pump complex"/>
    <property type="evidence" value="ECO:0007669"/>
    <property type="project" value="TreeGrafter"/>
</dbReference>
<evidence type="ECO:0000256" key="3">
    <source>
        <dbReference type="ARBA" id="ARBA00022448"/>
    </source>
</evidence>
<keyword evidence="7" id="KW-0998">Cell outer membrane</keyword>
<evidence type="ECO:0000256" key="4">
    <source>
        <dbReference type="ARBA" id="ARBA00022452"/>
    </source>
</evidence>
<dbReference type="PANTHER" id="PTHR30026:SF20">
    <property type="entry name" value="OUTER MEMBRANE PROTEIN TOLC"/>
    <property type="match status" value="1"/>
</dbReference>
<dbReference type="AlphaFoldDB" id="A0AAN1W0P7"/>
<evidence type="ECO:0000313" key="10">
    <source>
        <dbReference type="EMBL" id="BBJ00670.1"/>
    </source>
</evidence>
<organism evidence="10 11">
    <name type="scientific">Ferrigenium kumadai</name>
    <dbReference type="NCBI Taxonomy" id="1682490"/>
    <lineage>
        <taxon>Bacteria</taxon>
        <taxon>Pseudomonadati</taxon>
        <taxon>Pseudomonadota</taxon>
        <taxon>Betaproteobacteria</taxon>
        <taxon>Nitrosomonadales</taxon>
        <taxon>Gallionellaceae</taxon>
        <taxon>Ferrigenium</taxon>
    </lineage>
</organism>
<evidence type="ECO:0000256" key="6">
    <source>
        <dbReference type="ARBA" id="ARBA00023136"/>
    </source>
</evidence>
<name>A0AAN1W0P7_9PROT</name>
<dbReference type="EMBL" id="AP019536">
    <property type="protein sequence ID" value="BBJ00670.1"/>
    <property type="molecule type" value="Genomic_DNA"/>
</dbReference>
<dbReference type="Pfam" id="PF02321">
    <property type="entry name" value="OEP"/>
    <property type="match status" value="2"/>
</dbReference>
<evidence type="ECO:0000313" key="11">
    <source>
        <dbReference type="Proteomes" id="UP001319121"/>
    </source>
</evidence>
<dbReference type="GO" id="GO:0015288">
    <property type="term" value="F:porin activity"/>
    <property type="evidence" value="ECO:0007669"/>
    <property type="project" value="TreeGrafter"/>
</dbReference>